<dbReference type="Gene3D" id="1.10.101.10">
    <property type="entry name" value="PGBD-like superfamily/PGBD"/>
    <property type="match status" value="1"/>
</dbReference>
<dbReference type="AlphaFoldDB" id="A0AAJ3KZ61"/>
<proteinExistence type="predicted"/>
<organism evidence="1 2">
    <name type="scientific">Pseudomonas brassicacearum</name>
    <dbReference type="NCBI Taxonomy" id="930166"/>
    <lineage>
        <taxon>Bacteria</taxon>
        <taxon>Pseudomonadati</taxon>
        <taxon>Pseudomonadota</taxon>
        <taxon>Gammaproteobacteria</taxon>
        <taxon>Pseudomonadales</taxon>
        <taxon>Pseudomonadaceae</taxon>
        <taxon>Pseudomonas</taxon>
    </lineage>
</organism>
<accession>A0AAJ3KZ61</accession>
<dbReference type="InterPro" id="IPR036365">
    <property type="entry name" value="PGBD-like_sf"/>
</dbReference>
<dbReference type="InterPro" id="IPR036366">
    <property type="entry name" value="PGBDSf"/>
</dbReference>
<name>A0AAJ3KZ61_9PSED</name>
<evidence type="ECO:0000313" key="2">
    <source>
        <dbReference type="Proteomes" id="UP000562723"/>
    </source>
</evidence>
<protein>
    <submittedName>
        <fullName evidence="1">Uncharacterized protein</fullName>
    </submittedName>
</protein>
<dbReference type="RefSeq" id="WP_116641354.1">
    <property type="nucleotide sequence ID" value="NZ_CP045701.2"/>
</dbReference>
<comment type="caution">
    <text evidence="1">The sequence shown here is derived from an EMBL/GenBank/DDBJ whole genome shotgun (WGS) entry which is preliminary data.</text>
</comment>
<dbReference type="EMBL" id="JABFMS010000068">
    <property type="protein sequence ID" value="NUT84035.1"/>
    <property type="molecule type" value="Genomic_DNA"/>
</dbReference>
<reference evidence="1 2" key="1">
    <citation type="journal article" date="2020" name="Front. Plant Sci.">
        <title>Isolation of Rhizosphere Bacteria That Improve Quality and Water Stress Tolerance in Greenhouse Ornamentals.</title>
        <authorList>
            <person name="Nordstedt N.P."/>
            <person name="Jones M.L."/>
        </authorList>
    </citation>
    <scope>NUCLEOTIDE SEQUENCE [LARGE SCALE GENOMIC DNA]</scope>
    <source>
        <strain evidence="1 2">C2F7</strain>
    </source>
</reference>
<evidence type="ECO:0000313" key="1">
    <source>
        <dbReference type="EMBL" id="NUT84035.1"/>
    </source>
</evidence>
<dbReference type="Proteomes" id="UP000562723">
    <property type="component" value="Unassembled WGS sequence"/>
</dbReference>
<gene>
    <name evidence="1" type="ORF">HNO85_24095</name>
</gene>
<sequence>MKGASAPCPINRQIEAIERLALVFQQHVHPQKYDGVMDIETAAKRAALGKVLSMSAVAAADGNRPGQ</sequence>
<dbReference type="SUPFAM" id="SSF47090">
    <property type="entry name" value="PGBD-like"/>
    <property type="match status" value="1"/>
</dbReference>